<dbReference type="GO" id="GO:0008270">
    <property type="term" value="F:zinc ion binding"/>
    <property type="evidence" value="ECO:0007669"/>
    <property type="project" value="UniProtKB-KW"/>
</dbReference>
<organism evidence="10 11">
    <name type="scientific">Conger conger</name>
    <name type="common">Conger eel</name>
    <name type="synonym">Muraena conger</name>
    <dbReference type="NCBI Taxonomy" id="82655"/>
    <lineage>
        <taxon>Eukaryota</taxon>
        <taxon>Metazoa</taxon>
        <taxon>Chordata</taxon>
        <taxon>Craniata</taxon>
        <taxon>Vertebrata</taxon>
        <taxon>Euteleostomi</taxon>
        <taxon>Actinopterygii</taxon>
        <taxon>Neopterygii</taxon>
        <taxon>Teleostei</taxon>
        <taxon>Anguilliformes</taxon>
        <taxon>Congridae</taxon>
        <taxon>Conger</taxon>
    </lineage>
</organism>
<evidence type="ECO:0000256" key="1">
    <source>
        <dbReference type="ARBA" id="ARBA00004123"/>
    </source>
</evidence>
<evidence type="ECO:0000256" key="8">
    <source>
        <dbReference type="SAM" id="MobiDB-lite"/>
    </source>
</evidence>
<dbReference type="Pfam" id="PF00929">
    <property type="entry name" value="RNase_T"/>
    <property type="match status" value="1"/>
</dbReference>
<dbReference type="PROSITE" id="PS50103">
    <property type="entry name" value="ZF_C3H1"/>
    <property type="match status" value="1"/>
</dbReference>
<dbReference type="PANTHER" id="PTHR12801">
    <property type="entry name" value="RNA EXONUCLEASE REXO1 / RECO3 FAMILY MEMBER-RELATED"/>
    <property type="match status" value="1"/>
</dbReference>
<evidence type="ECO:0000256" key="7">
    <source>
        <dbReference type="PROSITE-ProRule" id="PRU00723"/>
    </source>
</evidence>
<dbReference type="Gene3D" id="3.30.420.10">
    <property type="entry name" value="Ribonuclease H-like superfamily/Ribonuclease H"/>
    <property type="match status" value="1"/>
</dbReference>
<evidence type="ECO:0000313" key="10">
    <source>
        <dbReference type="EMBL" id="KAJ8262686.1"/>
    </source>
</evidence>
<dbReference type="PANTHER" id="PTHR12801:SF152">
    <property type="entry name" value="EXONUCLEASE DOMAIN-CONTAINING PROTEIN"/>
    <property type="match status" value="1"/>
</dbReference>
<dbReference type="Pfam" id="PF15870">
    <property type="entry name" value="EloA-BP1"/>
    <property type="match status" value="1"/>
</dbReference>
<dbReference type="InterPro" id="IPR012337">
    <property type="entry name" value="RNaseH-like_sf"/>
</dbReference>
<gene>
    <name evidence="10" type="ORF">COCON_G00151430</name>
</gene>
<keyword evidence="11" id="KW-1185">Reference proteome</keyword>
<evidence type="ECO:0000256" key="4">
    <source>
        <dbReference type="ARBA" id="ARBA00022801"/>
    </source>
</evidence>
<dbReference type="CDD" id="cd06145">
    <property type="entry name" value="REX1_like"/>
    <property type="match status" value="1"/>
</dbReference>
<dbReference type="InterPro" id="IPR000571">
    <property type="entry name" value="Znf_CCCH"/>
</dbReference>
<feature type="domain" description="C3H1-type" evidence="9">
    <location>
        <begin position="7"/>
        <end position="33"/>
    </location>
</feature>
<keyword evidence="7" id="KW-0862">Zinc</keyword>
<dbReference type="Proteomes" id="UP001152803">
    <property type="component" value="Unassembled WGS sequence"/>
</dbReference>
<evidence type="ECO:0000256" key="5">
    <source>
        <dbReference type="ARBA" id="ARBA00022839"/>
    </source>
</evidence>
<feature type="region of interest" description="Disordered" evidence="8">
    <location>
        <begin position="175"/>
        <end position="203"/>
    </location>
</feature>
<evidence type="ECO:0000313" key="11">
    <source>
        <dbReference type="Proteomes" id="UP001152803"/>
    </source>
</evidence>
<name>A0A9Q1D8E0_CONCO</name>
<feature type="compositionally biased region" description="Basic and acidic residues" evidence="8">
    <location>
        <begin position="190"/>
        <end position="203"/>
    </location>
</feature>
<protein>
    <recommendedName>
        <fullName evidence="9">C3H1-type domain-containing protein</fullName>
    </recommendedName>
</protein>
<dbReference type="EMBL" id="JAFJMO010000011">
    <property type="protein sequence ID" value="KAJ8262686.1"/>
    <property type="molecule type" value="Genomic_DNA"/>
</dbReference>
<dbReference type="SUPFAM" id="SSF53098">
    <property type="entry name" value="Ribonuclease H-like"/>
    <property type="match status" value="1"/>
</dbReference>
<comment type="caution">
    <text evidence="10">The sequence shown here is derived from an EMBL/GenBank/DDBJ whole genome shotgun (WGS) entry which is preliminary data.</text>
</comment>
<keyword evidence="3" id="KW-0540">Nuclease</keyword>
<comment type="similarity">
    <text evidence="2">Belongs to the REXO1/REXO3 family.</text>
</comment>
<keyword evidence="7" id="KW-0479">Metal-binding</keyword>
<dbReference type="InterPro" id="IPR031736">
    <property type="entry name" value="REXO1-like_dom"/>
</dbReference>
<accession>A0A9Q1D8E0</accession>
<dbReference type="FunFam" id="3.30.420.10:FF:000021">
    <property type="entry name" value="RNA exonuclease 1 homolog"/>
    <property type="match status" value="1"/>
</dbReference>
<comment type="subcellular location">
    <subcellularLocation>
        <location evidence="1">Nucleus</location>
    </subcellularLocation>
</comment>
<feature type="compositionally biased region" description="Polar residues" evidence="8">
    <location>
        <begin position="338"/>
        <end position="356"/>
    </location>
</feature>
<feature type="compositionally biased region" description="Polar residues" evidence="8">
    <location>
        <begin position="472"/>
        <end position="489"/>
    </location>
</feature>
<proteinExistence type="inferred from homology"/>
<feature type="zinc finger region" description="C3H1-type" evidence="7">
    <location>
        <begin position="7"/>
        <end position="33"/>
    </location>
</feature>
<dbReference type="SMART" id="SM00479">
    <property type="entry name" value="EXOIII"/>
    <property type="match status" value="1"/>
</dbReference>
<dbReference type="InterPro" id="IPR036397">
    <property type="entry name" value="RNaseH_sf"/>
</dbReference>
<evidence type="ECO:0000259" key="9">
    <source>
        <dbReference type="PROSITE" id="PS50103"/>
    </source>
</evidence>
<dbReference type="AlphaFoldDB" id="A0A9Q1D8E0"/>
<dbReference type="GO" id="GO:0005634">
    <property type="term" value="C:nucleus"/>
    <property type="evidence" value="ECO:0007669"/>
    <property type="project" value="UniProtKB-SubCell"/>
</dbReference>
<keyword evidence="5" id="KW-0269">Exonuclease</keyword>
<evidence type="ECO:0000256" key="6">
    <source>
        <dbReference type="ARBA" id="ARBA00023242"/>
    </source>
</evidence>
<dbReference type="InterPro" id="IPR034922">
    <property type="entry name" value="REX1-like_exo"/>
</dbReference>
<dbReference type="InterPro" id="IPR013520">
    <property type="entry name" value="Ribonucl_H"/>
</dbReference>
<keyword evidence="4" id="KW-0378">Hydrolase</keyword>
<reference evidence="10" key="1">
    <citation type="journal article" date="2023" name="Science">
        <title>Genome structures resolve the early diversification of teleost fishes.</title>
        <authorList>
            <person name="Parey E."/>
            <person name="Louis A."/>
            <person name="Montfort J."/>
            <person name="Bouchez O."/>
            <person name="Roques C."/>
            <person name="Iampietro C."/>
            <person name="Lluch J."/>
            <person name="Castinel A."/>
            <person name="Donnadieu C."/>
            <person name="Desvignes T."/>
            <person name="Floi Bucao C."/>
            <person name="Jouanno E."/>
            <person name="Wen M."/>
            <person name="Mejri S."/>
            <person name="Dirks R."/>
            <person name="Jansen H."/>
            <person name="Henkel C."/>
            <person name="Chen W.J."/>
            <person name="Zahm M."/>
            <person name="Cabau C."/>
            <person name="Klopp C."/>
            <person name="Thompson A.W."/>
            <person name="Robinson-Rechavi M."/>
            <person name="Braasch I."/>
            <person name="Lecointre G."/>
            <person name="Bobe J."/>
            <person name="Postlethwait J.H."/>
            <person name="Berthelot C."/>
            <person name="Roest Crollius H."/>
            <person name="Guiguen Y."/>
        </authorList>
    </citation>
    <scope>NUCLEOTIDE SEQUENCE</scope>
    <source>
        <strain evidence="10">Concon-B</strain>
    </source>
</reference>
<dbReference type="GO" id="GO:0003676">
    <property type="term" value="F:nucleic acid binding"/>
    <property type="evidence" value="ECO:0007669"/>
    <property type="project" value="InterPro"/>
</dbReference>
<keyword evidence="6" id="KW-0539">Nucleus</keyword>
<dbReference type="OrthoDB" id="206335at2759"/>
<dbReference type="GO" id="GO:0004527">
    <property type="term" value="F:exonuclease activity"/>
    <property type="evidence" value="ECO:0007669"/>
    <property type="project" value="UniProtKB-KW"/>
</dbReference>
<dbReference type="InterPro" id="IPR047021">
    <property type="entry name" value="REXO1/3/4-like"/>
</dbReference>
<evidence type="ECO:0000256" key="2">
    <source>
        <dbReference type="ARBA" id="ARBA00006357"/>
    </source>
</evidence>
<keyword evidence="7" id="KW-0863">Zinc-finger</keyword>
<feature type="region of interest" description="Disordered" evidence="8">
    <location>
        <begin position="338"/>
        <end position="369"/>
    </location>
</feature>
<evidence type="ECO:0000256" key="3">
    <source>
        <dbReference type="ARBA" id="ARBA00022722"/>
    </source>
</evidence>
<feature type="region of interest" description="Disordered" evidence="8">
    <location>
        <begin position="444"/>
        <end position="503"/>
    </location>
</feature>
<sequence>MLPSARFFEEIHCPFFRQGFCERPFCQYKHGNDEKVVSTSYQSRFTRSAGSARNHLTLSKMTPHNREVSFERDPCLLELERINKEIETVKCEVEKEQRRLSHYKSLQGEGDGTNKALIPYNDSVGKGHKPIHCSTLCQPKSSAMHSHISKYVVDHSKPRTDLEYDPLSNYAADVRSSSYAEPKPQLCDGSEEKPCLKRPRENPNKDRRELLTIELEDSDDGVLVIDIPPLDVKRKNRRRQKLSKTLPEVPENAIPLVPIADVLIPIQSCKAEVSTPVLGGTQSDSNCAQPSTGVTVNQGSECEQDPNVFEDISKCLETLRSESEKIAPLPEMEVVQMNKHSTASESSTTNLVSWSQKDPPGKQKSNSNIMVPQSIKQELAPSCDKKSNSPLPARLVSFPRFTESDGGTLPISVKSNSNIQSNDQQSTSILESYWLPVQQIPLPSFQKTGSDSTKGHSMPPVDPKYNDDPESTADTSPINLLQGPSTSGNEVDHPDISKDQQLNKISESVTKTDLSSGEEIHYSDVELSDSDPMEECYRIFMEANQGGQNPVDQRESSTVEISDLEKPGMEKPPPLLLGPKKRVAHVSKHNEVNKSRQQVIVPLRGSGTHFPHPSRVQQLQQKAAVLTTAIKGGQAFVAATAQKKPVTLFPVSRPLPVQTTCVNIIPVGSTIQLGSNVHFIIPDRNSALPITPVPTQVVSPQHTTLTPAKPFAFKRKPKARPEPSVKVPHDIRQRYVNLFVEEFLKTSYTVQDAFEKALAEEKMVYDRSINKLKYLSVAVNSLKRLKNQNLPSVKASIEASSQGSRGKISLTPVELQANDPGVAALYEQLKEHVLLEVAFKENGYPLQNPEKPGSAILYGEVKKGSTDPMKRICCRCGATFSVSQSGRHVRKEECNYHYGKVVENKVPGGVETRYSCCEGAIGTTGCQVFKLHVHDAMSLDGFVKSLPKPLPENDCPGVFALDCEMCYTTQGLELARVTVVNTSLQIIYDTFVKPDNEVIDYNTRFSGVSEEDLRGSSLSIHNVQEVLQSFISADTILIGHGLEKDLCALKLLHSSVVDLTVVFPHRLGLPHKHTLRSLTADYLRRIIQESVKGHDSGEDATACMELMLWKVKEDAKVKRW</sequence>